<dbReference type="InterPro" id="IPR004875">
    <property type="entry name" value="DDE_SF_endonuclease_dom"/>
</dbReference>
<organism evidence="2 3">
    <name type="scientific">Ramazzottius varieornatus</name>
    <name type="common">Water bear</name>
    <name type="synonym">Tardigrade</name>
    <dbReference type="NCBI Taxonomy" id="947166"/>
    <lineage>
        <taxon>Eukaryota</taxon>
        <taxon>Metazoa</taxon>
        <taxon>Ecdysozoa</taxon>
        <taxon>Tardigrada</taxon>
        <taxon>Eutardigrada</taxon>
        <taxon>Parachela</taxon>
        <taxon>Hypsibioidea</taxon>
        <taxon>Ramazzottiidae</taxon>
        <taxon>Ramazzottius</taxon>
    </lineage>
</organism>
<evidence type="ECO:0000313" key="3">
    <source>
        <dbReference type="Proteomes" id="UP000186922"/>
    </source>
</evidence>
<dbReference type="AlphaFoldDB" id="A0A1D1W569"/>
<keyword evidence="3" id="KW-1185">Reference proteome</keyword>
<dbReference type="OrthoDB" id="125347at2759"/>
<dbReference type="Proteomes" id="UP000186922">
    <property type="component" value="Unassembled WGS sequence"/>
</dbReference>
<reference evidence="2 3" key="1">
    <citation type="journal article" date="2016" name="Nat. Commun.">
        <title>Extremotolerant tardigrade genome and improved radiotolerance of human cultured cells by tardigrade-unique protein.</title>
        <authorList>
            <person name="Hashimoto T."/>
            <person name="Horikawa D.D."/>
            <person name="Saito Y."/>
            <person name="Kuwahara H."/>
            <person name="Kozuka-Hata H."/>
            <person name="Shin-I T."/>
            <person name="Minakuchi Y."/>
            <person name="Ohishi K."/>
            <person name="Motoyama A."/>
            <person name="Aizu T."/>
            <person name="Enomoto A."/>
            <person name="Kondo K."/>
            <person name="Tanaka S."/>
            <person name="Hara Y."/>
            <person name="Koshikawa S."/>
            <person name="Sagara H."/>
            <person name="Miura T."/>
            <person name="Yokobori S."/>
            <person name="Miyagawa K."/>
            <person name="Suzuki Y."/>
            <person name="Kubo T."/>
            <person name="Oyama M."/>
            <person name="Kohara Y."/>
            <person name="Fujiyama A."/>
            <person name="Arakawa K."/>
            <person name="Katayama T."/>
            <person name="Toyoda A."/>
            <person name="Kunieda T."/>
        </authorList>
    </citation>
    <scope>NUCLEOTIDE SEQUENCE [LARGE SCALE GENOMIC DNA]</scope>
    <source>
        <strain evidence="2 3">YOKOZUNA-1</strain>
    </source>
</reference>
<gene>
    <name evidence="2" type="primary">RvY_16141-1</name>
    <name evidence="2" type="synonym">RvY_16141.1</name>
    <name evidence="2" type="ORF">RvY_16141</name>
</gene>
<name>A0A1D1W569_RAMVA</name>
<dbReference type="EMBL" id="BDGG01000013">
    <property type="protein sequence ID" value="GAV06109.1"/>
    <property type="molecule type" value="Genomic_DNA"/>
</dbReference>
<proteinExistence type="predicted"/>
<dbReference type="InterPro" id="IPR050863">
    <property type="entry name" value="CenT-Element_Derived"/>
</dbReference>
<dbReference type="GO" id="GO:0005634">
    <property type="term" value="C:nucleus"/>
    <property type="evidence" value="ECO:0007669"/>
    <property type="project" value="TreeGrafter"/>
</dbReference>
<sequence length="395" mass="45517">MSSKFVSDWMELLHISDIDSFQDATVETRNTVAAQENIPKYSGNSIEVGVRHRHPQTVSLDLAWMAGGLSLGPPIFFRVFLRVNFKVRCYTDQGFVYLVKAPKEEEQWITRVEAGGLGYDCVYYEVIRITRERFNIELQMFQYQAEWVDGSNSWVIAADLHHAPDVGVAKRVRACQPSTDSRYGEEAESDPEVAEMWIGEKLSEILQNYKNANIFNCNETGSYCRFTPRKTLLNVGQRMKGGKKKKLLVFAKSKLDFERAGFTWANNKKAWITQAVFTLWLKELNEKMKRQKHNASGHKVASLSHVKLVFLPPKQTNRIQPLDQGIIKAFQSHESAAKAEHRREKRKNFRNLEDYKKFLTVLHSVKWIMKAWSEVDASTKLRGKRHNSGIVVFHS</sequence>
<comment type="caution">
    <text evidence="2">The sequence shown here is derived from an EMBL/GenBank/DDBJ whole genome shotgun (WGS) entry which is preliminary data.</text>
</comment>
<dbReference type="Pfam" id="PF03184">
    <property type="entry name" value="DDE_1"/>
    <property type="match status" value="1"/>
</dbReference>
<dbReference type="PANTHER" id="PTHR19303:SF73">
    <property type="entry name" value="PROTEIN PDC2"/>
    <property type="match status" value="1"/>
</dbReference>
<evidence type="ECO:0000259" key="1">
    <source>
        <dbReference type="Pfam" id="PF03184"/>
    </source>
</evidence>
<protein>
    <recommendedName>
        <fullName evidence="1">DDE-1 domain-containing protein</fullName>
    </recommendedName>
</protein>
<evidence type="ECO:0000313" key="2">
    <source>
        <dbReference type="EMBL" id="GAV06109.1"/>
    </source>
</evidence>
<feature type="domain" description="DDE-1" evidence="1">
    <location>
        <begin position="246"/>
        <end position="378"/>
    </location>
</feature>
<dbReference type="GO" id="GO:0003677">
    <property type="term" value="F:DNA binding"/>
    <property type="evidence" value="ECO:0007669"/>
    <property type="project" value="TreeGrafter"/>
</dbReference>
<accession>A0A1D1W569</accession>
<dbReference type="PANTHER" id="PTHR19303">
    <property type="entry name" value="TRANSPOSON"/>
    <property type="match status" value="1"/>
</dbReference>